<proteinExistence type="inferred from homology"/>
<dbReference type="OrthoDB" id="5175573at2"/>
<reference evidence="3 4" key="1">
    <citation type="submission" date="2018-03" db="EMBL/GenBank/DDBJ databases">
        <title>Aquarubrobacter algicola gen. nov., sp. nov., a novel actinobacterium isolated from shallow eutrophic lake during the end of cyanobacterial harmful algal blooms.</title>
        <authorList>
            <person name="Chun S.J."/>
        </authorList>
    </citation>
    <scope>NUCLEOTIDE SEQUENCE [LARGE SCALE GENOMIC DNA]</scope>
    <source>
        <strain evidence="3 4">Seoho-28</strain>
    </source>
</reference>
<dbReference type="Pfam" id="PF01425">
    <property type="entry name" value="Amidase"/>
    <property type="match status" value="1"/>
</dbReference>
<name>A0A2T4UH15_9ACTN</name>
<dbReference type="SUPFAM" id="SSF75304">
    <property type="entry name" value="Amidase signature (AS) enzymes"/>
    <property type="match status" value="1"/>
</dbReference>
<organism evidence="3 4">
    <name type="scientific">Paraconexibacter algicola</name>
    <dbReference type="NCBI Taxonomy" id="2133960"/>
    <lineage>
        <taxon>Bacteria</taxon>
        <taxon>Bacillati</taxon>
        <taxon>Actinomycetota</taxon>
        <taxon>Thermoleophilia</taxon>
        <taxon>Solirubrobacterales</taxon>
        <taxon>Paraconexibacteraceae</taxon>
        <taxon>Paraconexibacter</taxon>
    </lineage>
</organism>
<accession>A0A2T4UH15</accession>
<evidence type="ECO:0000259" key="2">
    <source>
        <dbReference type="Pfam" id="PF01425"/>
    </source>
</evidence>
<protein>
    <submittedName>
        <fullName evidence="3">Amidase</fullName>
    </submittedName>
</protein>
<dbReference type="InterPro" id="IPR020556">
    <property type="entry name" value="Amidase_CS"/>
</dbReference>
<comment type="caution">
    <text evidence="3">The sequence shown here is derived from an EMBL/GenBank/DDBJ whole genome shotgun (WGS) entry which is preliminary data.</text>
</comment>
<dbReference type="NCBIfam" id="NF004717">
    <property type="entry name" value="PRK06061.1"/>
    <property type="match status" value="1"/>
</dbReference>
<dbReference type="InterPro" id="IPR036928">
    <property type="entry name" value="AS_sf"/>
</dbReference>
<dbReference type="EMBL" id="PYYB01000001">
    <property type="protein sequence ID" value="PTL58541.1"/>
    <property type="molecule type" value="Genomic_DNA"/>
</dbReference>
<comment type="similarity">
    <text evidence="1">Belongs to the amidase family.</text>
</comment>
<dbReference type="Gene3D" id="3.90.1300.10">
    <property type="entry name" value="Amidase signature (AS) domain"/>
    <property type="match status" value="1"/>
</dbReference>
<dbReference type="PANTHER" id="PTHR11895:SF7">
    <property type="entry name" value="GLUTAMYL-TRNA(GLN) AMIDOTRANSFERASE SUBUNIT A, MITOCHONDRIAL"/>
    <property type="match status" value="1"/>
</dbReference>
<dbReference type="PANTHER" id="PTHR11895">
    <property type="entry name" value="TRANSAMIDASE"/>
    <property type="match status" value="1"/>
</dbReference>
<dbReference type="RefSeq" id="WP_107566979.1">
    <property type="nucleotide sequence ID" value="NZ_PYYB01000001.1"/>
</dbReference>
<dbReference type="InterPro" id="IPR000120">
    <property type="entry name" value="Amidase"/>
</dbReference>
<evidence type="ECO:0000256" key="1">
    <source>
        <dbReference type="ARBA" id="ARBA00009199"/>
    </source>
</evidence>
<dbReference type="GO" id="GO:0003824">
    <property type="term" value="F:catalytic activity"/>
    <property type="evidence" value="ECO:0007669"/>
    <property type="project" value="InterPro"/>
</dbReference>
<evidence type="ECO:0000313" key="4">
    <source>
        <dbReference type="Proteomes" id="UP000240739"/>
    </source>
</evidence>
<dbReference type="PROSITE" id="PS00571">
    <property type="entry name" value="AMIDASES"/>
    <property type="match status" value="1"/>
</dbReference>
<dbReference type="InterPro" id="IPR023631">
    <property type="entry name" value="Amidase_dom"/>
</dbReference>
<gene>
    <name evidence="3" type="ORF">C7Y72_02150</name>
</gene>
<feature type="domain" description="Amidase" evidence="2">
    <location>
        <begin position="28"/>
        <end position="450"/>
    </location>
</feature>
<sequence>MSELLEGGTAGLADRAAALAAGDVTSRELVQRSLDAIDGVGAQLGAFRRVRHEAALAEADAADAALARGERAPLLGVPIAVKDDTDVAGETTPFGCVGDFPVVEQDAEVVRRLRVAGAVIVGKTTTPEFGQWPFTEGPGFGVTRNPWNTDHTPGGSSGGSAAAVAAGLVPAALGSDGAGSVRIPAAWTGLVGVKPQRGRVSTWPDAEAFNGLTCNGPLARTVQDAALLLDAATGNHPRERHRPPAPAESFAAAAAREPGRLRIALSTAVPFSGPPARLDPRVREQVERLGAVLEGLGHEVTPADPSYGLVGLSFVPRSTAGVREWAGRVPDPARLDHRTRENARTGALLGGPLLWLARRAEALLRLQLGAVFRAHDVVLAPTTAQPPPAIGAIDGLSSWQTDKRMIAACPYSWPWNVVGWPGVNVPAGLVDGLPVGATLLGPACSEGRLLGLAAQLQEVERWHERRPPVFAAV</sequence>
<dbReference type="AlphaFoldDB" id="A0A2T4UH15"/>
<keyword evidence="4" id="KW-1185">Reference proteome</keyword>
<evidence type="ECO:0000313" key="3">
    <source>
        <dbReference type="EMBL" id="PTL58541.1"/>
    </source>
</evidence>
<dbReference type="Proteomes" id="UP000240739">
    <property type="component" value="Unassembled WGS sequence"/>
</dbReference>